<evidence type="ECO:0008006" key="3">
    <source>
        <dbReference type="Google" id="ProtNLM"/>
    </source>
</evidence>
<proteinExistence type="predicted"/>
<gene>
    <name evidence="1" type="ORF">CES86_4122</name>
</gene>
<sequence>MEQVHWDDAVVIEIADGITQTVRTVADAENILLSQWNRFELGSLGVAIKACLLCTHDIGSTEDARLAFEQAASMSGILA</sequence>
<reference evidence="1 2" key="1">
    <citation type="submission" date="2017-07" db="EMBL/GenBank/DDBJ databases">
        <title>Draft genome of Ochrobactrum lupini type strain LUP21.</title>
        <authorList>
            <person name="Krzyzanowska D.M."/>
            <person name="Jafra S."/>
        </authorList>
    </citation>
    <scope>NUCLEOTIDE SEQUENCE [LARGE SCALE GENOMIC DNA]</scope>
    <source>
        <strain evidence="1 2">LUP21</strain>
    </source>
</reference>
<dbReference type="Proteomes" id="UP000216363">
    <property type="component" value="Unassembled WGS sequence"/>
</dbReference>
<dbReference type="InterPro" id="IPR010385">
    <property type="entry name" value="DUF982"/>
</dbReference>
<dbReference type="RefSeq" id="WP_094515396.1">
    <property type="nucleotide sequence ID" value="NZ_JBHEEP010000032.1"/>
</dbReference>
<dbReference type="Pfam" id="PF06169">
    <property type="entry name" value="DUF982"/>
    <property type="match status" value="1"/>
</dbReference>
<dbReference type="AlphaFoldDB" id="A0A256GGD9"/>
<name>A0A256GGD9_9HYPH</name>
<comment type="caution">
    <text evidence="1">The sequence shown here is derived from an EMBL/GenBank/DDBJ whole genome shotgun (WGS) entry which is preliminary data.</text>
</comment>
<protein>
    <recommendedName>
        <fullName evidence="3">DUF982 domain-containing protein</fullName>
    </recommendedName>
</protein>
<dbReference type="EMBL" id="NNRN01000056">
    <property type="protein sequence ID" value="OYR26068.1"/>
    <property type="molecule type" value="Genomic_DNA"/>
</dbReference>
<organism evidence="1 2">
    <name type="scientific">Brucella lupini</name>
    <dbReference type="NCBI Taxonomy" id="255457"/>
    <lineage>
        <taxon>Bacteria</taxon>
        <taxon>Pseudomonadati</taxon>
        <taxon>Pseudomonadota</taxon>
        <taxon>Alphaproteobacteria</taxon>
        <taxon>Hyphomicrobiales</taxon>
        <taxon>Brucellaceae</taxon>
        <taxon>Brucella/Ochrobactrum group</taxon>
        <taxon>Brucella</taxon>
    </lineage>
</organism>
<evidence type="ECO:0000313" key="2">
    <source>
        <dbReference type="Proteomes" id="UP000216363"/>
    </source>
</evidence>
<dbReference type="Gene3D" id="6.10.250.730">
    <property type="match status" value="1"/>
</dbReference>
<accession>A0A256GGD9</accession>
<evidence type="ECO:0000313" key="1">
    <source>
        <dbReference type="EMBL" id="OYR26068.1"/>
    </source>
</evidence>